<reference evidence="4 5" key="1">
    <citation type="journal article" date="2015" name="Nature">
        <title>rRNA introns, odd ribosomes, and small enigmatic genomes across a large radiation of phyla.</title>
        <authorList>
            <person name="Brown C.T."/>
            <person name="Hug L.A."/>
            <person name="Thomas B.C."/>
            <person name="Sharon I."/>
            <person name="Castelle C.J."/>
            <person name="Singh A."/>
            <person name="Wilkins M.J."/>
            <person name="Williams K.H."/>
            <person name="Banfield J.F."/>
        </authorList>
    </citation>
    <scope>NUCLEOTIDE SEQUENCE [LARGE SCALE GENOMIC DNA]</scope>
</reference>
<dbReference type="EMBL" id="LBTJ01000041">
    <property type="protein sequence ID" value="KKQ37199.1"/>
    <property type="molecule type" value="Genomic_DNA"/>
</dbReference>
<proteinExistence type="predicted"/>
<dbReference type="PANTHER" id="PTHR43080">
    <property type="entry name" value="CBS DOMAIN-CONTAINING PROTEIN CBSX3, MITOCHONDRIAL"/>
    <property type="match status" value="1"/>
</dbReference>
<name>A0A0G0JKE6_9BACT</name>
<comment type="caution">
    <text evidence="4">The sequence shown here is derived from an EMBL/GenBank/DDBJ whole genome shotgun (WGS) entry which is preliminary data.</text>
</comment>
<dbReference type="Gene3D" id="3.10.580.10">
    <property type="entry name" value="CBS-domain"/>
    <property type="match status" value="2"/>
</dbReference>
<keyword evidence="1 2" id="KW-0129">CBS domain</keyword>
<dbReference type="SMART" id="SM00116">
    <property type="entry name" value="CBS"/>
    <property type="match status" value="3"/>
</dbReference>
<evidence type="ECO:0000313" key="4">
    <source>
        <dbReference type="EMBL" id="KKQ37199.1"/>
    </source>
</evidence>
<dbReference type="InterPro" id="IPR051257">
    <property type="entry name" value="Diverse_CBS-Domain"/>
</dbReference>
<accession>A0A0G0JKE6</accession>
<feature type="domain" description="CBS" evidence="3">
    <location>
        <begin position="133"/>
        <end position="194"/>
    </location>
</feature>
<sequence>MKHIDKILKKTGIIKASPGDTLSSTLGKLTSSHDAAFVFDNDKKFVGIINPYYTLIKTSAYDGSTKVEHALFHPPHISTKDPLSRIVKLMNESKIHYLPVFDDNKRFIGITSARRILAFMKDLEISKIKIARMSHTQKGTVITVKLNDPISKALKLFKEYKTSKIVVIDTNGRLKGILSHYDLIPYLMAPGKNTQRGGRGDKPRFKETPVKNYVKTTVLTLSEQDLVSDAIDQVLTKEIGSIILVNHESHPIGIVTTRDMLDLLREDSKRKQVRVTTKHLSKRHTVTFNDFVQYITWYVQNNETIAEAAIIYEGEKSDMLCKLHVHLSPYKGKPLVISREGKDFSKILQEVKDVVRRG</sequence>
<dbReference type="Pfam" id="PF00571">
    <property type="entry name" value="CBS"/>
    <property type="match status" value="3"/>
</dbReference>
<dbReference type="STRING" id="1618481.US54_C0041G0006"/>
<dbReference type="SUPFAM" id="SSF54631">
    <property type="entry name" value="CBS-domain pair"/>
    <property type="match status" value="2"/>
</dbReference>
<dbReference type="AlphaFoldDB" id="A0A0G0JKE6"/>
<feature type="domain" description="CBS" evidence="3">
    <location>
        <begin position="214"/>
        <end position="270"/>
    </location>
</feature>
<evidence type="ECO:0000256" key="2">
    <source>
        <dbReference type="PROSITE-ProRule" id="PRU00703"/>
    </source>
</evidence>
<protein>
    <recommendedName>
        <fullName evidence="3">CBS domain-containing protein</fullName>
    </recommendedName>
</protein>
<dbReference type="PANTHER" id="PTHR43080:SF2">
    <property type="entry name" value="CBS DOMAIN-CONTAINING PROTEIN"/>
    <property type="match status" value="1"/>
</dbReference>
<dbReference type="Proteomes" id="UP000034471">
    <property type="component" value="Unassembled WGS sequence"/>
</dbReference>
<evidence type="ECO:0000256" key="1">
    <source>
        <dbReference type="ARBA" id="ARBA00023122"/>
    </source>
</evidence>
<dbReference type="InterPro" id="IPR046342">
    <property type="entry name" value="CBS_dom_sf"/>
</dbReference>
<evidence type="ECO:0000313" key="5">
    <source>
        <dbReference type="Proteomes" id="UP000034471"/>
    </source>
</evidence>
<dbReference type="InterPro" id="IPR000644">
    <property type="entry name" value="CBS_dom"/>
</dbReference>
<evidence type="ECO:0000259" key="3">
    <source>
        <dbReference type="PROSITE" id="PS51371"/>
    </source>
</evidence>
<dbReference type="CDD" id="cd02205">
    <property type="entry name" value="CBS_pair_SF"/>
    <property type="match status" value="2"/>
</dbReference>
<feature type="domain" description="CBS" evidence="3">
    <location>
        <begin position="70"/>
        <end position="128"/>
    </location>
</feature>
<dbReference type="PROSITE" id="PS51371">
    <property type="entry name" value="CBS"/>
    <property type="match status" value="3"/>
</dbReference>
<gene>
    <name evidence="4" type="ORF">US54_C0041G0006</name>
</gene>
<organism evidence="4 5">
    <name type="scientific">Candidatus Roizmanbacteria bacterium GW2011_GWA2_37_7</name>
    <dbReference type="NCBI Taxonomy" id="1618481"/>
    <lineage>
        <taxon>Bacteria</taxon>
        <taxon>Candidatus Roizmaniibacteriota</taxon>
    </lineage>
</organism>